<name>A0A3E2VT73_CLOIN</name>
<dbReference type="EMBL" id="QVEV01000023">
    <property type="protein sequence ID" value="RGC14148.1"/>
    <property type="molecule type" value="Genomic_DNA"/>
</dbReference>
<reference evidence="1 2" key="1">
    <citation type="submission" date="2018-08" db="EMBL/GenBank/DDBJ databases">
        <title>A genome reference for cultivated species of the human gut microbiota.</title>
        <authorList>
            <person name="Zou Y."/>
            <person name="Xue W."/>
            <person name="Luo G."/>
        </authorList>
    </citation>
    <scope>NUCLEOTIDE SEQUENCE [LARGE SCALE GENOMIC DNA]</scope>
    <source>
        <strain evidence="1 2">OF01-2LB</strain>
    </source>
</reference>
<evidence type="ECO:0000313" key="2">
    <source>
        <dbReference type="Proteomes" id="UP000260025"/>
    </source>
</evidence>
<dbReference type="RefSeq" id="WP_117443747.1">
    <property type="nucleotide sequence ID" value="NZ_JAJFEN010000022.1"/>
</dbReference>
<proteinExistence type="predicted"/>
<evidence type="ECO:0008006" key="3">
    <source>
        <dbReference type="Google" id="ProtNLM"/>
    </source>
</evidence>
<dbReference type="Proteomes" id="UP000260025">
    <property type="component" value="Unassembled WGS sequence"/>
</dbReference>
<accession>A0A3E2VT73</accession>
<sequence length="285" mass="31845">MEIGTIQQYGNILKAVSTDIGYQYSSGLKIKVEYKDNYLDGYAMTWHCAYDRNKKPVPLVYDSETMLITLRKECFINDGMIYIGGAAVRGDEIINLRPAEFAISCAVDHSLNDLPEEHGWLQEAEQLFKQIIHNEFELPLNDLMANTAEDLLKLKQDTRTELSGMEQDTTAKVDTLVQNAKTDFNSVKKATETAVNQLKVQAASQQTQVTNSINQSTMLRDDLIAKRDSGFFDGSDGALVPTGSGFFTLFKSGGHLKIRVVKGSSPPPLVHKNGHLYYRKVKEVN</sequence>
<evidence type="ECO:0000313" key="1">
    <source>
        <dbReference type="EMBL" id="RGC14148.1"/>
    </source>
</evidence>
<gene>
    <name evidence="1" type="ORF">DXA38_14310</name>
</gene>
<organism evidence="1 2">
    <name type="scientific">Clostridium innocuum</name>
    <dbReference type="NCBI Taxonomy" id="1522"/>
    <lineage>
        <taxon>Bacteria</taxon>
        <taxon>Bacillati</taxon>
        <taxon>Bacillota</taxon>
        <taxon>Clostridia</taxon>
        <taxon>Eubacteriales</taxon>
        <taxon>Clostridiaceae</taxon>
        <taxon>Clostridium</taxon>
    </lineage>
</organism>
<dbReference type="AlphaFoldDB" id="A0A3E2VT73"/>
<comment type="caution">
    <text evidence="1">The sequence shown here is derived from an EMBL/GenBank/DDBJ whole genome shotgun (WGS) entry which is preliminary data.</text>
</comment>
<protein>
    <recommendedName>
        <fullName evidence="3">DUF2479 domain-containing protein</fullName>
    </recommendedName>
</protein>